<protein>
    <submittedName>
        <fullName evidence="4">Putative uroporphyrin-III C-methyltransferase</fullName>
    </submittedName>
</protein>
<dbReference type="PANTHER" id="PTHR38043">
    <property type="entry name" value="PROTEIN HEMX"/>
    <property type="match status" value="1"/>
</dbReference>
<evidence type="ECO:0000313" key="4">
    <source>
        <dbReference type="EMBL" id="AGO15714.1"/>
    </source>
</evidence>
<dbReference type="EMBL" id="CP005384">
    <property type="protein sequence ID" value="AGO15714.1"/>
    <property type="molecule type" value="Genomic_DNA"/>
</dbReference>
<gene>
    <name evidence="4" type="ORF">K756_02340</name>
</gene>
<name>A0A806J2C3_GLAPU</name>
<keyword evidence="4" id="KW-0808">Transferase</keyword>
<dbReference type="GO" id="GO:0032259">
    <property type="term" value="P:methylation"/>
    <property type="evidence" value="ECO:0007669"/>
    <property type="project" value="UniProtKB-KW"/>
</dbReference>
<feature type="compositionally biased region" description="Basic and acidic residues" evidence="2">
    <location>
        <begin position="55"/>
        <end position="64"/>
    </location>
</feature>
<feature type="coiled-coil region" evidence="1">
    <location>
        <begin position="143"/>
        <end position="177"/>
    </location>
</feature>
<dbReference type="InterPro" id="IPR007470">
    <property type="entry name" value="HemX"/>
</dbReference>
<feature type="region of interest" description="Disordered" evidence="2">
    <location>
        <begin position="426"/>
        <end position="453"/>
    </location>
</feature>
<reference evidence="4 5" key="1">
    <citation type="journal article" date="2013" name="PLoS ONE">
        <title>Complete Genome Analysis of a Haemophilus parasuis Serovar 12 Strain from China.</title>
        <authorList>
            <person name="Li Y."/>
            <person name="Kwok A.H."/>
            <person name="Jiang J."/>
            <person name="Zou Y."/>
            <person name="Zheng F."/>
            <person name="Chen P."/>
            <person name="Hou C."/>
            <person name="Leung F.C."/>
            <person name="Jiang P."/>
        </authorList>
    </citation>
    <scope>NUCLEOTIDE SEQUENCE [LARGE SCALE GENOMIC DNA]</scope>
    <source>
        <strain evidence="4 5">ZJ0906</strain>
    </source>
</reference>
<evidence type="ECO:0000256" key="2">
    <source>
        <dbReference type="SAM" id="MobiDB-lite"/>
    </source>
</evidence>
<accession>A0A806J2C3</accession>
<dbReference type="Pfam" id="PF04375">
    <property type="entry name" value="HemX"/>
    <property type="match status" value="1"/>
</dbReference>
<keyword evidence="3" id="KW-1133">Transmembrane helix</keyword>
<proteinExistence type="predicted"/>
<evidence type="ECO:0000256" key="1">
    <source>
        <dbReference type="SAM" id="Coils"/>
    </source>
</evidence>
<dbReference type="KEGG" id="hpaz:K756_02340"/>
<evidence type="ECO:0000313" key="5">
    <source>
        <dbReference type="Proteomes" id="UP000014672"/>
    </source>
</evidence>
<keyword evidence="3" id="KW-0812">Transmembrane</keyword>
<keyword evidence="3" id="KW-0472">Membrane</keyword>
<keyword evidence="1" id="KW-0175">Coiled coil</keyword>
<feature type="region of interest" description="Disordered" evidence="2">
    <location>
        <begin position="37"/>
        <end position="78"/>
    </location>
</feature>
<feature type="transmembrane region" description="Helical" evidence="3">
    <location>
        <begin position="83"/>
        <end position="103"/>
    </location>
</feature>
<evidence type="ECO:0000256" key="3">
    <source>
        <dbReference type="SAM" id="Phobius"/>
    </source>
</evidence>
<dbReference type="GO" id="GO:0008168">
    <property type="term" value="F:methyltransferase activity"/>
    <property type="evidence" value="ECO:0007669"/>
    <property type="project" value="UniProtKB-KW"/>
</dbReference>
<keyword evidence="4" id="KW-0489">Methyltransferase</keyword>
<sequence>MSKQSKKPKAVEATENVAENLEPVVTEDVKVDVEQAVASEPEMVKETEEVTAIDPKTEQEEKQVEIAQPIQSEQPKQSSGGKALSLLAILIALGVGATGYFFGNQKFAQLDTQIQALQAKATQNHPEQTVAEIPNFDEEKVKIAKLTQDYQQSLDKIAQLENVQTAYTQQINALQSQIQKLGATPKADQSEWLLSDADFLLNNALRKVVLDNDIDTARSLLIEADNVLSQVSDNRVLNIREAIKQDLSQLASVNNVDQNNLMQRLTQLANLLDDMPMIDNTVEEESVATGEVSNSVQDWQQNLEKSANSFLNHFIRISDKATAKEKAFVAPNQEIYLRENIRLRLQIAILAIPRQQNELYKQSLEAVSTWVRSYFDVQNEQVKTFLKEIDEMIEQSIYIDAPNRLHSLGLLDQLLNKAPKPISKIQLEQDKSLEQATPAQEAPTEAKPATEQQ</sequence>
<dbReference type="AlphaFoldDB" id="A0A806J2C3"/>
<dbReference type="Proteomes" id="UP000014672">
    <property type="component" value="Chromosome"/>
</dbReference>
<organism evidence="4 5">
    <name type="scientific">Glaesserella parasuis ZJ0906</name>
    <dbReference type="NCBI Taxonomy" id="1322346"/>
    <lineage>
        <taxon>Bacteria</taxon>
        <taxon>Pseudomonadati</taxon>
        <taxon>Pseudomonadota</taxon>
        <taxon>Gammaproteobacteria</taxon>
        <taxon>Pasteurellales</taxon>
        <taxon>Pasteurellaceae</taxon>
        <taxon>Glaesserella</taxon>
    </lineage>
</organism>
<dbReference type="PANTHER" id="PTHR38043:SF1">
    <property type="entry name" value="PROTEIN HEMX"/>
    <property type="match status" value="1"/>
</dbReference>